<dbReference type="SUPFAM" id="SSF55729">
    <property type="entry name" value="Acyl-CoA N-acyltransferases (Nat)"/>
    <property type="match status" value="1"/>
</dbReference>
<dbReference type="Gene3D" id="3.40.630.30">
    <property type="match status" value="1"/>
</dbReference>
<evidence type="ECO:0000313" key="1">
    <source>
        <dbReference type="EMBL" id="OAV61839.1"/>
    </source>
</evidence>
<dbReference type="InterPro" id="IPR016181">
    <property type="entry name" value="Acyl_CoA_acyltransferase"/>
</dbReference>
<comment type="caution">
    <text evidence="1">The sequence shown here is derived from an EMBL/GenBank/DDBJ whole genome shotgun (WGS) entry which is preliminary data.</text>
</comment>
<evidence type="ECO:0008006" key="3">
    <source>
        <dbReference type="Google" id="ProtNLM"/>
    </source>
</evidence>
<dbReference type="STRING" id="1837282.A6F49_08105"/>
<protein>
    <recommendedName>
        <fullName evidence="3">N-acetyltransferase domain-containing protein</fullName>
    </recommendedName>
</protein>
<keyword evidence="2" id="KW-1185">Reference proteome</keyword>
<evidence type="ECO:0000313" key="2">
    <source>
        <dbReference type="Proteomes" id="UP000078292"/>
    </source>
</evidence>
<gene>
    <name evidence="1" type="ORF">A6F49_08105</name>
</gene>
<dbReference type="RefSeq" id="WP_052504757.1">
    <property type="nucleotide sequence ID" value="NZ_LXEY01000015.1"/>
</dbReference>
<organism evidence="1 2">
    <name type="scientific">Enteractinococcus helveticum</name>
    <dbReference type="NCBI Taxonomy" id="1837282"/>
    <lineage>
        <taxon>Bacteria</taxon>
        <taxon>Bacillati</taxon>
        <taxon>Actinomycetota</taxon>
        <taxon>Actinomycetes</taxon>
        <taxon>Micrococcales</taxon>
        <taxon>Micrococcaceae</taxon>
    </lineage>
</organism>
<accession>A0A1B7M0X5</accession>
<dbReference type="EMBL" id="LXEY01000015">
    <property type="protein sequence ID" value="OAV61839.1"/>
    <property type="molecule type" value="Genomic_DNA"/>
</dbReference>
<reference evidence="1 2" key="1">
    <citation type="submission" date="2016-04" db="EMBL/GenBank/DDBJ databases">
        <title>First whole genome shotgun sequence of the bacterium Enteractinococcus sp. strain UASWS1574.</title>
        <authorList>
            <person name="Crovadore J."/>
            <person name="Chablais R."/>
            <person name="Lefort F."/>
        </authorList>
    </citation>
    <scope>NUCLEOTIDE SEQUENCE [LARGE SCALE GENOMIC DNA]</scope>
    <source>
        <strain evidence="1 2">UASWS1574</strain>
    </source>
</reference>
<dbReference type="Proteomes" id="UP000078292">
    <property type="component" value="Unassembled WGS sequence"/>
</dbReference>
<dbReference type="AlphaFoldDB" id="A0A1B7M0X5"/>
<proteinExistence type="predicted"/>
<dbReference type="OrthoDB" id="5243635at2"/>
<sequence length="186" mass="20911">MIWPFKRKTTTETGAEFYIRDAAVADARALVNFKHLAWRAIYGQLKDEAFFAQAEATTDEQVKFWQSRITKGDKVWIAEDLRDRMIGTIHATTKHSEHTAEFVELYSLGEVKEIRYFYLANNANATIGQALIKQAVGETPAITWVSGDAPLVVQSLRDAGFEELGEPVDPAAEPWHGVVRQAMVRA</sequence>
<name>A0A1B7M0X5_9MICC</name>